<dbReference type="GeneID" id="116299495"/>
<sequence length="90" mass="10736">MMAAAVTQAKPKSVSRPKHWSEEVEEAYRFQIAGYRDEVEYEVVKGRSADRWPHNNYVKKLQRKDGYFIYFDKTRECADKDVNKCKMYGY</sequence>
<gene>
    <name evidence="3" type="primary">LOC116299495</name>
</gene>
<organism evidence="2 3">
    <name type="scientific">Actinia tenebrosa</name>
    <name type="common">Australian red waratah sea anemone</name>
    <dbReference type="NCBI Taxonomy" id="6105"/>
    <lineage>
        <taxon>Eukaryota</taxon>
        <taxon>Metazoa</taxon>
        <taxon>Cnidaria</taxon>
        <taxon>Anthozoa</taxon>
        <taxon>Hexacorallia</taxon>
        <taxon>Actiniaria</taxon>
        <taxon>Actiniidae</taxon>
        <taxon>Actinia</taxon>
    </lineage>
</organism>
<reference evidence="3" key="1">
    <citation type="submission" date="2025-08" db="UniProtKB">
        <authorList>
            <consortium name="RefSeq"/>
        </authorList>
    </citation>
    <scope>IDENTIFICATION</scope>
    <source>
        <tissue evidence="3">Tentacle</tissue>
    </source>
</reference>
<dbReference type="InterPro" id="IPR020186">
    <property type="entry name" value="Meiosis-expressed_gene_1"/>
</dbReference>
<comment type="similarity">
    <text evidence="1">Belongs to the MEIG1 family.</text>
</comment>
<dbReference type="PANTHER" id="PTHR17008">
    <property type="entry name" value="MEIOSIS-EXPRESSED GENE 1 PROTEIN"/>
    <property type="match status" value="1"/>
</dbReference>
<dbReference type="OrthoDB" id="10023051at2759"/>
<proteinExistence type="inferred from homology"/>
<dbReference type="RefSeq" id="XP_031564016.1">
    <property type="nucleotide sequence ID" value="XM_031708156.1"/>
</dbReference>
<keyword evidence="2" id="KW-1185">Reference proteome</keyword>
<dbReference type="Pfam" id="PF15163">
    <property type="entry name" value="Meiosis_expr"/>
    <property type="match status" value="1"/>
</dbReference>
<dbReference type="KEGG" id="aten:116299495"/>
<protein>
    <submittedName>
        <fullName evidence="3">Meiosis expressed gene 1 protein homolog isoform X1</fullName>
    </submittedName>
</protein>
<dbReference type="InParanoid" id="A0A6P8IA29"/>
<dbReference type="Proteomes" id="UP000515163">
    <property type="component" value="Unplaced"/>
</dbReference>
<accession>A0A6P8IA29</accession>
<dbReference type="GO" id="GO:0005634">
    <property type="term" value="C:nucleus"/>
    <property type="evidence" value="ECO:0007669"/>
    <property type="project" value="InterPro"/>
</dbReference>
<evidence type="ECO:0000313" key="3">
    <source>
        <dbReference type="RefSeq" id="XP_031564016.1"/>
    </source>
</evidence>
<dbReference type="FunCoup" id="A0A6P8IA29">
    <property type="interactions" value="365"/>
</dbReference>
<dbReference type="AlphaFoldDB" id="A0A6P8IA29"/>
<evidence type="ECO:0000313" key="2">
    <source>
        <dbReference type="Proteomes" id="UP000515163"/>
    </source>
</evidence>
<name>A0A6P8IA29_ACTTE</name>
<evidence type="ECO:0000256" key="1">
    <source>
        <dbReference type="ARBA" id="ARBA00008514"/>
    </source>
</evidence>
<dbReference type="PANTHER" id="PTHR17008:SF1">
    <property type="entry name" value="MEIOSIS EXPRESSED GENE 1 PROTEIN HOMOLOG"/>
    <property type="match status" value="1"/>
</dbReference>